<sequence>MTDLAQQLARTIFTGFERHFSFFQEITRASRQSFEQADWEAIRQASVERISFYDRRVQEAISKVRSTFDVSAVDDALWQRVKTEYQLLLKNYRRPELAETFYNSVYCKMFERQYFDNDKIFIESGVDRKEMTQRDRVFLSFHLKDGGLDTCLREIFSAFYFRIPYQDIDRDVAHVAAAFRQRCQFGQMPDDVLRIDVLEAPFYRNKAAYLIGRVTSGEGVLPFVLPLLNHKGTIFVDTLLTTHEEVEALFSFARAYFMANNSIPAATINFLESIMPKKPISELYMSIGFHKQAKNEFYRDLLDHLENSNDSFVVAPGTPGLVMMVFTLPSYPFVFKVIRDHFSPVKNITPAQVKQRYMQVKLHDRVGRMADTLEFSNTVLPKARFSPELLEQLQEAIPSKMEIDGENVVINHLYIEHRMTPLDICLANGSQETVKIMLDDWGLAIKQLMAADIFPGDLLFKNFGVTHQGKVVFYDYDEICKMTECNFRTIPPPRTPEDEMSSEPWYSVADGDVFPEEFLIFLSASPLIRKTLLQLHPDLFDAQYWRDRQQDIGRGIHADVFPYSKDIRFISQHPAAFNSTSTASVG</sequence>
<gene>
    <name evidence="11 14" type="primary">aceK</name>
    <name evidence="14" type="ORF">FHP88_13210</name>
</gene>
<keyword evidence="10 11" id="KW-0904">Protein phosphatase</keyword>
<evidence type="ECO:0000256" key="4">
    <source>
        <dbReference type="ARBA" id="ARBA00022532"/>
    </source>
</evidence>
<keyword evidence="2 11" id="KW-0963">Cytoplasm</keyword>
<dbReference type="GO" id="GO:0006097">
    <property type="term" value="P:glyoxylate cycle"/>
    <property type="evidence" value="ECO:0007669"/>
    <property type="project" value="UniProtKB-UniRule"/>
</dbReference>
<keyword evidence="3 11" id="KW-0723">Serine/threonine-protein kinase</keyword>
<evidence type="ECO:0000256" key="8">
    <source>
        <dbReference type="ARBA" id="ARBA00022801"/>
    </source>
</evidence>
<name>A0A557S566_9GAMM</name>
<evidence type="ECO:0000313" key="15">
    <source>
        <dbReference type="Proteomes" id="UP000316649"/>
    </source>
</evidence>
<dbReference type="GO" id="GO:0004721">
    <property type="term" value="F:phosphoprotein phosphatase activity"/>
    <property type="evidence" value="ECO:0007669"/>
    <property type="project" value="UniProtKB-KW"/>
</dbReference>
<dbReference type="EC" id="3.1.3.-" evidence="11"/>
<evidence type="ECO:0000256" key="6">
    <source>
        <dbReference type="ARBA" id="ARBA00022741"/>
    </source>
</evidence>
<feature type="binding site" evidence="11">
    <location>
        <position position="336"/>
    </location>
    <ligand>
        <name>ATP</name>
        <dbReference type="ChEBI" id="CHEBI:30616"/>
    </ligand>
</feature>
<dbReference type="NCBIfam" id="NF002804">
    <property type="entry name" value="PRK02946.1"/>
    <property type="match status" value="1"/>
</dbReference>
<comment type="catalytic activity">
    <reaction evidence="11">
        <text>L-seryl-[isocitrate dehydrogenase] + ATP = O-phospho-L-seryl-[isocitrate dehydrogenase] + ADP + H(+)</text>
        <dbReference type="Rhea" id="RHEA:43540"/>
        <dbReference type="Rhea" id="RHEA-COMP:10605"/>
        <dbReference type="Rhea" id="RHEA-COMP:10606"/>
        <dbReference type="ChEBI" id="CHEBI:15378"/>
        <dbReference type="ChEBI" id="CHEBI:29999"/>
        <dbReference type="ChEBI" id="CHEBI:30616"/>
        <dbReference type="ChEBI" id="CHEBI:83421"/>
        <dbReference type="ChEBI" id="CHEBI:456216"/>
        <dbReference type="EC" id="2.7.11.5"/>
    </reaction>
</comment>
<feature type="domain" description="Isocitrate dehydrogenase kinase/phosphatase (AceK) kinase" evidence="12">
    <location>
        <begin position="310"/>
        <end position="564"/>
    </location>
</feature>
<dbReference type="Pfam" id="PF06315">
    <property type="entry name" value="AceK_kinase"/>
    <property type="match status" value="1"/>
</dbReference>
<dbReference type="GO" id="GO:0006099">
    <property type="term" value="P:tricarboxylic acid cycle"/>
    <property type="evidence" value="ECO:0007669"/>
    <property type="project" value="UniProtKB-UniRule"/>
</dbReference>
<keyword evidence="8 11" id="KW-0378">Hydrolase</keyword>
<dbReference type="GO" id="GO:0005524">
    <property type="term" value="F:ATP binding"/>
    <property type="evidence" value="ECO:0007669"/>
    <property type="project" value="UniProtKB-UniRule"/>
</dbReference>
<dbReference type="PANTHER" id="PTHR39559:SF1">
    <property type="entry name" value="ISOCITRATE DEHYDROGENASE KINASE_PHOSPHATASE"/>
    <property type="match status" value="1"/>
</dbReference>
<evidence type="ECO:0000259" key="13">
    <source>
        <dbReference type="Pfam" id="PF20423"/>
    </source>
</evidence>
<evidence type="ECO:0000256" key="10">
    <source>
        <dbReference type="ARBA" id="ARBA00022912"/>
    </source>
</evidence>
<comment type="function">
    <text evidence="11">Bifunctional enzyme which can phosphorylate or dephosphorylate isocitrate dehydrogenase (IDH) on a specific serine residue. This is a regulatory mechanism which enables bacteria to bypass the Krebs cycle via the glyoxylate shunt in response to the source of carbon. When bacteria are grown on glucose, IDH is fully active and unphosphorylated, but when grown on acetate or ethanol, the activity of IDH declines drastically concomitant with its phosphorylation.</text>
</comment>
<evidence type="ECO:0000256" key="7">
    <source>
        <dbReference type="ARBA" id="ARBA00022777"/>
    </source>
</evidence>
<keyword evidence="7 11" id="KW-0418">Kinase</keyword>
<evidence type="ECO:0000313" key="14">
    <source>
        <dbReference type="EMBL" id="TVO72542.1"/>
    </source>
</evidence>
<feature type="active site" evidence="11">
    <location>
        <position position="371"/>
    </location>
</feature>
<accession>A0A557S566</accession>
<keyword evidence="9 11" id="KW-0067">ATP-binding</keyword>
<dbReference type="Proteomes" id="UP000316649">
    <property type="component" value="Unassembled WGS sequence"/>
</dbReference>
<evidence type="ECO:0000259" key="12">
    <source>
        <dbReference type="Pfam" id="PF06315"/>
    </source>
</evidence>
<comment type="similarity">
    <text evidence="11">Belongs to the AceK family.</text>
</comment>
<comment type="subcellular location">
    <subcellularLocation>
        <location evidence="11">Cytoplasm</location>
    </subcellularLocation>
</comment>
<dbReference type="GO" id="GO:0005737">
    <property type="term" value="C:cytoplasm"/>
    <property type="evidence" value="ECO:0007669"/>
    <property type="project" value="UniProtKB-SubCell"/>
</dbReference>
<evidence type="ECO:0000256" key="1">
    <source>
        <dbReference type="ARBA" id="ARBA00022435"/>
    </source>
</evidence>
<reference evidence="14 15" key="1">
    <citation type="submission" date="2019-07" db="EMBL/GenBank/DDBJ databases">
        <title>The pathways for chlorine oxyanion respiration interact through the shared metabolite chlorate.</title>
        <authorList>
            <person name="Barnum T.P."/>
            <person name="Cheng Y."/>
            <person name="Hill K.A."/>
            <person name="Lucas L.N."/>
            <person name="Carlson H.K."/>
            <person name="Coates J.D."/>
        </authorList>
    </citation>
    <scope>NUCLEOTIDE SEQUENCE [LARGE SCALE GENOMIC DNA]</scope>
    <source>
        <strain evidence="14 15">BK-1</strain>
    </source>
</reference>
<dbReference type="Pfam" id="PF20423">
    <property type="entry name" value="AceK_regulatory"/>
    <property type="match status" value="1"/>
</dbReference>
<evidence type="ECO:0000256" key="3">
    <source>
        <dbReference type="ARBA" id="ARBA00022527"/>
    </source>
</evidence>
<proteinExistence type="inferred from homology"/>
<dbReference type="GO" id="GO:0016208">
    <property type="term" value="F:AMP binding"/>
    <property type="evidence" value="ECO:0007669"/>
    <property type="project" value="TreeGrafter"/>
</dbReference>
<evidence type="ECO:0000256" key="2">
    <source>
        <dbReference type="ARBA" id="ARBA00022490"/>
    </source>
</evidence>
<organism evidence="14 15">
    <name type="scientific">Sedimenticola selenatireducens</name>
    <dbReference type="NCBI Taxonomy" id="191960"/>
    <lineage>
        <taxon>Bacteria</taxon>
        <taxon>Pseudomonadati</taxon>
        <taxon>Pseudomonadota</taxon>
        <taxon>Gammaproteobacteria</taxon>
        <taxon>Chromatiales</taxon>
        <taxon>Sedimenticolaceae</taxon>
        <taxon>Sedimenticola</taxon>
    </lineage>
</organism>
<dbReference type="EMBL" id="VMNH01000016">
    <property type="protein sequence ID" value="TVO72542.1"/>
    <property type="molecule type" value="Genomic_DNA"/>
</dbReference>
<keyword evidence="4 11" id="KW-0816">Tricarboxylic acid cycle</keyword>
<feature type="binding site" evidence="11">
    <location>
        <begin position="315"/>
        <end position="321"/>
    </location>
    <ligand>
        <name>ATP</name>
        <dbReference type="ChEBI" id="CHEBI:30616"/>
    </ligand>
</feature>
<evidence type="ECO:0000256" key="5">
    <source>
        <dbReference type="ARBA" id="ARBA00022679"/>
    </source>
</evidence>
<dbReference type="InterPro" id="IPR046854">
    <property type="entry name" value="AceK_regulatory"/>
</dbReference>
<dbReference type="AlphaFoldDB" id="A0A557S566"/>
<comment type="caution">
    <text evidence="14">The sequence shown here is derived from an EMBL/GenBank/DDBJ whole genome shotgun (WGS) entry which is preliminary data.</text>
</comment>
<keyword evidence="5 11" id="KW-0808">Transferase</keyword>
<dbReference type="RefSeq" id="WP_144359545.1">
    <property type="nucleotide sequence ID" value="NZ_VMNH01000016.1"/>
</dbReference>
<evidence type="ECO:0000256" key="11">
    <source>
        <dbReference type="HAMAP-Rule" id="MF_00747"/>
    </source>
</evidence>
<dbReference type="GO" id="GO:0004674">
    <property type="term" value="F:protein serine/threonine kinase activity"/>
    <property type="evidence" value="ECO:0007669"/>
    <property type="project" value="UniProtKB-KW"/>
</dbReference>
<dbReference type="InterPro" id="IPR046855">
    <property type="entry name" value="AceK_kinase"/>
</dbReference>
<feature type="domain" description="Isocitrate dehydrogenase kinase/phosphatase (AceK) regulatory" evidence="13">
    <location>
        <begin position="9"/>
        <end position="309"/>
    </location>
</feature>
<dbReference type="GO" id="GO:0008772">
    <property type="term" value="F:[isocitrate dehydrogenase (NADP+)] kinase activity"/>
    <property type="evidence" value="ECO:0007669"/>
    <property type="project" value="UniProtKB-UniRule"/>
</dbReference>
<dbReference type="OrthoDB" id="5287793at2"/>
<dbReference type="PIRSF" id="PIRSF000719">
    <property type="entry name" value="AceK"/>
    <property type="match status" value="1"/>
</dbReference>
<keyword evidence="6 11" id="KW-0547">Nucleotide-binding</keyword>
<dbReference type="InterPro" id="IPR010452">
    <property type="entry name" value="Isocitrate_DH_AceK"/>
</dbReference>
<protein>
    <recommendedName>
        <fullName evidence="11">Isocitrate dehydrogenase kinase/phosphatase</fullName>
        <shortName evidence="11">IDH kinase/phosphatase</shortName>
        <shortName evidence="11">IDHK/P</shortName>
        <ecNumber evidence="11">2.7.11.5</ecNumber>
        <ecNumber evidence="11">3.1.3.-</ecNumber>
    </recommendedName>
</protein>
<dbReference type="PANTHER" id="PTHR39559">
    <property type="match status" value="1"/>
</dbReference>
<dbReference type="HAMAP" id="MF_00747">
    <property type="entry name" value="AceK"/>
    <property type="match status" value="1"/>
</dbReference>
<evidence type="ECO:0000256" key="9">
    <source>
        <dbReference type="ARBA" id="ARBA00022840"/>
    </source>
</evidence>
<dbReference type="GO" id="GO:0006006">
    <property type="term" value="P:glucose metabolic process"/>
    <property type="evidence" value="ECO:0007669"/>
    <property type="project" value="InterPro"/>
</dbReference>
<keyword evidence="1 11" id="KW-0329">Glyoxylate bypass</keyword>
<dbReference type="EC" id="2.7.11.5" evidence="11"/>
<keyword evidence="15" id="KW-1185">Reference proteome</keyword>